<feature type="region of interest" description="Disordered" evidence="4">
    <location>
        <begin position="1"/>
        <end position="20"/>
    </location>
</feature>
<evidence type="ECO:0000259" key="5">
    <source>
        <dbReference type="Pfam" id="PF02120"/>
    </source>
</evidence>
<feature type="compositionally biased region" description="Polar residues" evidence="4">
    <location>
        <begin position="92"/>
        <end position="105"/>
    </location>
</feature>
<dbReference type="EMBL" id="QNRY01000017">
    <property type="protein sequence ID" value="RBP62299.1"/>
    <property type="molecule type" value="Genomic_DNA"/>
</dbReference>
<dbReference type="Proteomes" id="UP000253046">
    <property type="component" value="Unassembled WGS sequence"/>
</dbReference>
<keyword evidence="6" id="KW-0282">Flagellum</keyword>
<dbReference type="InterPro" id="IPR001635">
    <property type="entry name" value="Flag_hook_Flik"/>
</dbReference>
<evidence type="ECO:0000256" key="4">
    <source>
        <dbReference type="SAM" id="MobiDB-lite"/>
    </source>
</evidence>
<keyword evidence="6" id="KW-0966">Cell projection</keyword>
<evidence type="ECO:0000256" key="3">
    <source>
        <dbReference type="ARBA" id="ARBA00022795"/>
    </source>
</evidence>
<feature type="compositionally biased region" description="Polar residues" evidence="4">
    <location>
        <begin position="256"/>
        <end position="278"/>
    </location>
</feature>
<keyword evidence="6" id="KW-0969">Cilium</keyword>
<dbReference type="GO" id="GO:0044780">
    <property type="term" value="P:bacterial-type flagellum assembly"/>
    <property type="evidence" value="ECO:0007669"/>
    <property type="project" value="InterPro"/>
</dbReference>
<protein>
    <submittedName>
        <fullName evidence="6">Flagellar hook-length control protein FliK</fullName>
    </submittedName>
</protein>
<dbReference type="RefSeq" id="WP_113866704.1">
    <property type="nucleotide sequence ID" value="NZ_AGJP01000001.1"/>
</dbReference>
<keyword evidence="7" id="KW-1185">Reference proteome</keyword>
<evidence type="ECO:0000313" key="7">
    <source>
        <dbReference type="Proteomes" id="UP000253046"/>
    </source>
</evidence>
<reference evidence="6 7" key="1">
    <citation type="submission" date="2018-06" db="EMBL/GenBank/DDBJ databases">
        <title>Genomic Encyclopedia of Type Strains, Phase IV (KMG-IV): sequencing the most valuable type-strain genomes for metagenomic binning, comparative biology and taxonomic classification.</title>
        <authorList>
            <person name="Goeker M."/>
        </authorList>
    </citation>
    <scope>NUCLEOTIDE SEQUENCE [LARGE SCALE GENOMIC DNA]</scope>
    <source>
        <strain evidence="6 7">DSM 30166</strain>
    </source>
</reference>
<dbReference type="AlphaFoldDB" id="A0A366I5N6"/>
<dbReference type="InterPro" id="IPR038610">
    <property type="entry name" value="FliK-like_C_sf"/>
</dbReference>
<proteinExistence type="inferred from homology"/>
<dbReference type="CDD" id="cd17470">
    <property type="entry name" value="T3SS_Flik_C"/>
    <property type="match status" value="1"/>
</dbReference>
<dbReference type="PANTHER" id="PTHR37533">
    <property type="entry name" value="FLAGELLAR HOOK-LENGTH CONTROL PROTEIN"/>
    <property type="match status" value="1"/>
</dbReference>
<evidence type="ECO:0000256" key="2">
    <source>
        <dbReference type="ARBA" id="ARBA00009149"/>
    </source>
</evidence>
<dbReference type="Pfam" id="PF02120">
    <property type="entry name" value="Flg_hook"/>
    <property type="match status" value="1"/>
</dbReference>
<comment type="similarity">
    <text evidence="2">Belongs to the FliK family.</text>
</comment>
<dbReference type="InterPro" id="IPR021136">
    <property type="entry name" value="Flagellar_hook_control-like_C"/>
</dbReference>
<feature type="domain" description="Flagellar hook-length control protein-like C-terminal" evidence="5">
    <location>
        <begin position="292"/>
        <end position="373"/>
    </location>
</feature>
<accession>A0A366I5N6</accession>
<dbReference type="OrthoDB" id="1792985at2"/>
<sequence length="428" mass="44034">MKLSALPITTSTGDASSSVDSLLNQGTLPKDFVELLSKHLSLSSDSSGDPAIVGAEADKEALLNTLRKDISALDGDDLNAVLASFRSLSGALTPSGEQAAENTLPSDKVEKSAAKEDEENSVTEATTAMQALFAMLPTISGTSTVVDGAISGKGLNLSELAGSKRQDLTTALAGADDAAGDIEDALSQLSGASASTSSAKVTGEKHAAQQSVTGETADDLAKFSAITAQISNDSGNQESAPTASNNLQTPQVSLASNVQPTLSSAPATPQTPVNTQLNAPFGSPQWQDALGQQIMMFSRNGQQSAELRLNPQELGSIQISLKIDDNQAQIHLVSANSQVRSALEAALPHLRNAMAESGINLGQSSVGSDASGWQQTQQQTASHGDTSGNNASYRQQFGNTSENVGDALEVPAHLQSMATSVNGVDIFA</sequence>
<dbReference type="Gene3D" id="3.30.750.140">
    <property type="match status" value="1"/>
</dbReference>
<feature type="compositionally biased region" description="Polar residues" evidence="4">
    <location>
        <begin position="7"/>
        <end position="20"/>
    </location>
</feature>
<name>A0A366I5N6_9GAMM</name>
<organism evidence="6 7">
    <name type="scientific">Brenneria salicis ATCC 15712 = DSM 30166</name>
    <dbReference type="NCBI Taxonomy" id="714314"/>
    <lineage>
        <taxon>Bacteria</taxon>
        <taxon>Pseudomonadati</taxon>
        <taxon>Pseudomonadota</taxon>
        <taxon>Gammaproteobacteria</taxon>
        <taxon>Enterobacterales</taxon>
        <taxon>Pectobacteriaceae</taxon>
        <taxon>Brenneria</taxon>
    </lineage>
</organism>
<feature type="region of interest" description="Disordered" evidence="4">
    <location>
        <begin position="92"/>
        <end position="123"/>
    </location>
</feature>
<gene>
    <name evidence="6" type="ORF">DES54_11741</name>
</gene>
<dbReference type="PANTHER" id="PTHR37533:SF2">
    <property type="entry name" value="FLAGELLAR HOOK-LENGTH CONTROL PROTEIN"/>
    <property type="match status" value="1"/>
</dbReference>
<dbReference type="PRINTS" id="PR01007">
    <property type="entry name" value="FLGHOOKFLIK"/>
</dbReference>
<evidence type="ECO:0000313" key="6">
    <source>
        <dbReference type="EMBL" id="RBP62299.1"/>
    </source>
</evidence>
<feature type="region of interest" description="Disordered" evidence="4">
    <location>
        <begin position="194"/>
        <end position="216"/>
    </location>
</feature>
<dbReference type="GO" id="GO:0009424">
    <property type="term" value="C:bacterial-type flagellum hook"/>
    <property type="evidence" value="ECO:0007669"/>
    <property type="project" value="InterPro"/>
</dbReference>
<evidence type="ECO:0000256" key="1">
    <source>
        <dbReference type="ARBA" id="ARBA00003944"/>
    </source>
</evidence>
<keyword evidence="3" id="KW-1005">Bacterial flagellum biogenesis</keyword>
<feature type="region of interest" description="Disordered" evidence="4">
    <location>
        <begin position="361"/>
        <end position="397"/>
    </location>
</feature>
<comment type="caution">
    <text evidence="6">The sequence shown here is derived from an EMBL/GenBank/DDBJ whole genome shotgun (WGS) entry which is preliminary data.</text>
</comment>
<feature type="region of interest" description="Disordered" evidence="4">
    <location>
        <begin position="256"/>
        <end position="280"/>
    </location>
</feature>
<dbReference type="InterPro" id="IPR052563">
    <property type="entry name" value="FliK"/>
</dbReference>
<comment type="function">
    <text evidence="1">Controls the length of the flagellar hook.</text>
</comment>